<dbReference type="AlphaFoldDB" id="A0A2T0X986"/>
<protein>
    <submittedName>
        <fullName evidence="3">Indolepyruvate ferredoxin oxidoreductase</fullName>
    </submittedName>
</protein>
<dbReference type="SUPFAM" id="SSF52518">
    <property type="entry name" value="Thiamin diphosphate-binding fold (THDP-binding)"/>
    <property type="match status" value="2"/>
</dbReference>
<dbReference type="InterPro" id="IPR002869">
    <property type="entry name" value="Pyrv_flavodox_OxRed_cen"/>
</dbReference>
<keyword evidence="1" id="KW-0560">Oxidoreductase</keyword>
<dbReference type="SUPFAM" id="SSF53323">
    <property type="entry name" value="Pyruvate-ferredoxin oxidoreductase, PFOR, domain III"/>
    <property type="match status" value="1"/>
</dbReference>
<dbReference type="EMBL" id="PVTT01000001">
    <property type="protein sequence ID" value="PRY95511.1"/>
    <property type="molecule type" value="Genomic_DNA"/>
</dbReference>
<dbReference type="GO" id="GO:0016903">
    <property type="term" value="F:oxidoreductase activity, acting on the aldehyde or oxo group of donors"/>
    <property type="evidence" value="ECO:0007669"/>
    <property type="project" value="InterPro"/>
</dbReference>
<dbReference type="PANTHER" id="PTHR48084:SF3">
    <property type="entry name" value="SUBUNIT OF PYRUVATE:FLAVODOXIN OXIDOREDUCTASE"/>
    <property type="match status" value="1"/>
</dbReference>
<evidence type="ECO:0000259" key="2">
    <source>
        <dbReference type="PROSITE" id="PS51379"/>
    </source>
</evidence>
<gene>
    <name evidence="3" type="ORF">BCF33_1132</name>
</gene>
<evidence type="ECO:0000313" key="4">
    <source>
        <dbReference type="Proteomes" id="UP000238801"/>
    </source>
</evidence>
<dbReference type="Pfam" id="PF20169">
    <property type="entry name" value="DUF6537"/>
    <property type="match status" value="1"/>
</dbReference>
<dbReference type="InterPro" id="IPR009014">
    <property type="entry name" value="Transketo_C/PFOR_II"/>
</dbReference>
<dbReference type="InterPro" id="IPR019752">
    <property type="entry name" value="Pyrv/ketoisovalerate_OxRed_cat"/>
</dbReference>
<sequence length="1137" mass="121028">MTAGLREVSLDDRLDLSKSPVLLNGTQALVRLVLMQRARDAAAGYDTAGYVTGYRGSPLGAVDMQMGRASRLLAEHRIAFHPGLNEDLAATALWGTQQAGLRGEGRYDGVFGLWYGKGPGVDRSGDVMRHANMAGTAPLGGVLMAMGDDHTGESSTTLHQSDWAMVDAYMPVVSPAGVQEILDHGLYAWALSRFAGVWVGLKTMKDTVEATAVVDGDPHRLRLVRPDVPMPEGGLGIRLADTPQAQEARMIDHKRAAAEAFSRANGMDRRVWGRRGARIGLVAAGKNWLDLVHALGLLGIDEDEAARLGITTYKVGQVWPLDMEGLRGWAEGLDLIVVVEEKRKLLEVQIKEAIFDDRQGRRVHGWHKGGSQAGARREELFPTRMALDPVDIAAKLGGILLEEGRRTDRIEAALARIAEARRAGAPDVAARLPYFCSGCPHNSSTKVPEGARAYAGIGCHYMVQWMDRETTGFTQMGGEGANWIGEAPFSTRGHVFQNLGDGTYNHSGIQAVRAAVAAGTTMTYKILYNDAVAMTGGQGNEGGLGPHRIAAELVAMGVGRVAVVHDPAEGFDPKGLPAGVEVRERRELDAVQREMAARPGVTAILYVQTCAAEKRRRRKRGAFPPPAERVFINPEVCEGCGDCGVQSNCVSLVPLETPFGRKRMVDQSSCNFDASCVNGFCPAFVTVAGAAPRRAEARAVEVGPLPVPDLPAIEGTHATVVTGIGGTGVVTVGAVLSMAAHLEGKGAGMMEMAGLAQKGGAVHIHLRIAEEPGDISAVRVALGEADAVIGGDLVTTAGAATLALTAPGRTGAVVNLAETVTGDFTRDPGFALPAQTLRARLEERLGARLAALDASALAKAALGDTIFANMLMVGAAWQRGLVPLSEAAILRAVELNGAAVEGNVRAFALGRWAVARPKEAAAFLAPEAPATPRTDEERIAAWEGRVRDHSGEGAVARFRAAVGRAPGFLRPAVAEGFGKLLTYKDEYEVARLHRDTRRRVAEAFEGGGRVSYHLAPPMLPGRDPAGRPRKRRFGPWMDRVWPLLAGMRGLRGTVLDPFGRTEERRMERALIDEYERDLGAVLPLAAGNPEAAEAWARLPLSIRGFGPVKAANARAAAARRGELLAALRAGPVREAAE</sequence>
<dbReference type="OrthoDB" id="9803617at2"/>
<dbReference type="PROSITE" id="PS51379">
    <property type="entry name" value="4FE4S_FER_2"/>
    <property type="match status" value="1"/>
</dbReference>
<accession>A0A2T0X986</accession>
<dbReference type="NCBIfam" id="NF009589">
    <property type="entry name" value="PRK13030.1"/>
    <property type="match status" value="1"/>
</dbReference>
<dbReference type="InterPro" id="IPR017896">
    <property type="entry name" value="4Fe4S_Fe-S-bd"/>
</dbReference>
<evidence type="ECO:0000256" key="1">
    <source>
        <dbReference type="ARBA" id="ARBA00023002"/>
    </source>
</evidence>
<dbReference type="Gene3D" id="3.40.50.970">
    <property type="match status" value="1"/>
</dbReference>
<dbReference type="PANTHER" id="PTHR48084">
    <property type="entry name" value="2-OXOGLUTARATE OXIDOREDUCTASE SUBUNIT KORB-RELATED"/>
    <property type="match status" value="1"/>
</dbReference>
<proteinExistence type="predicted"/>
<dbReference type="NCBIfam" id="NF009588">
    <property type="entry name" value="PRK13029.1"/>
    <property type="match status" value="1"/>
</dbReference>
<organism evidence="3 4">
    <name type="scientific">Hasllibacter halocynthiae</name>
    <dbReference type="NCBI Taxonomy" id="595589"/>
    <lineage>
        <taxon>Bacteria</taxon>
        <taxon>Pseudomonadati</taxon>
        <taxon>Pseudomonadota</taxon>
        <taxon>Alphaproteobacteria</taxon>
        <taxon>Rhodobacterales</taxon>
        <taxon>Roseobacteraceae</taxon>
        <taxon>Hasllibacter</taxon>
    </lineage>
</organism>
<dbReference type="InterPro" id="IPR002880">
    <property type="entry name" value="Pyrv_Fd/Flavodoxin_OxRdtase_N"/>
</dbReference>
<evidence type="ECO:0000313" key="3">
    <source>
        <dbReference type="EMBL" id="PRY95511.1"/>
    </source>
</evidence>
<feature type="domain" description="4Fe-4S ferredoxin-type" evidence="2">
    <location>
        <begin position="628"/>
        <end position="659"/>
    </location>
</feature>
<dbReference type="InterPro" id="IPR051457">
    <property type="entry name" value="2-oxoacid:Fd_oxidoreductase"/>
</dbReference>
<dbReference type="Proteomes" id="UP000238801">
    <property type="component" value="Unassembled WGS sequence"/>
</dbReference>
<reference evidence="3 4" key="1">
    <citation type="submission" date="2018-03" db="EMBL/GenBank/DDBJ databases">
        <title>Genomic Encyclopedia of Archaeal and Bacterial Type Strains, Phase II (KMG-II): from individual species to whole genera.</title>
        <authorList>
            <person name="Goeker M."/>
        </authorList>
    </citation>
    <scope>NUCLEOTIDE SEQUENCE [LARGE SCALE GENOMIC DNA]</scope>
    <source>
        <strain evidence="3 4">DSM 29318</strain>
    </source>
</reference>
<keyword evidence="3" id="KW-0670">Pyruvate</keyword>
<dbReference type="InterPro" id="IPR046667">
    <property type="entry name" value="DUF6537"/>
</dbReference>
<dbReference type="CDD" id="cd07034">
    <property type="entry name" value="TPP_PYR_PFOR_IOR-alpha_like"/>
    <property type="match status" value="1"/>
</dbReference>
<keyword evidence="4" id="KW-1185">Reference proteome</keyword>
<dbReference type="Gene3D" id="3.40.920.10">
    <property type="entry name" value="Pyruvate-ferredoxin oxidoreductase, PFOR, domain III"/>
    <property type="match status" value="1"/>
</dbReference>
<comment type="caution">
    <text evidence="3">The sequence shown here is derived from an EMBL/GenBank/DDBJ whole genome shotgun (WGS) entry which is preliminary data.</text>
</comment>
<dbReference type="InterPro" id="IPR029061">
    <property type="entry name" value="THDP-binding"/>
</dbReference>
<dbReference type="Pfam" id="PF01558">
    <property type="entry name" value="POR"/>
    <property type="match status" value="1"/>
</dbReference>
<name>A0A2T0X986_9RHOB</name>
<dbReference type="RefSeq" id="WP_106159880.1">
    <property type="nucleotide sequence ID" value="NZ_PVTT01000001.1"/>
</dbReference>
<dbReference type="SUPFAM" id="SSF52922">
    <property type="entry name" value="TK C-terminal domain-like"/>
    <property type="match status" value="1"/>
</dbReference>